<dbReference type="PATRIC" id="fig|1076.23.peg.2124"/>
<dbReference type="PANTHER" id="PTHR42760">
    <property type="entry name" value="SHORT-CHAIN DEHYDROGENASES/REDUCTASES FAMILY MEMBER"/>
    <property type="match status" value="1"/>
</dbReference>
<evidence type="ECO:0000256" key="1">
    <source>
        <dbReference type="ARBA" id="ARBA00006484"/>
    </source>
</evidence>
<accession>A0A0D7DZK9</accession>
<dbReference type="Proteomes" id="UP000032515">
    <property type="component" value="Unassembled WGS sequence"/>
</dbReference>
<dbReference type="PROSITE" id="PS00061">
    <property type="entry name" value="ADH_SHORT"/>
    <property type="match status" value="1"/>
</dbReference>
<dbReference type="Gene3D" id="3.40.50.720">
    <property type="entry name" value="NAD(P)-binding Rossmann-like Domain"/>
    <property type="match status" value="1"/>
</dbReference>
<dbReference type="SUPFAM" id="SSF51735">
    <property type="entry name" value="NAD(P)-binding Rossmann-fold domains"/>
    <property type="match status" value="1"/>
</dbReference>
<dbReference type="Pfam" id="PF13561">
    <property type="entry name" value="adh_short_C2"/>
    <property type="match status" value="1"/>
</dbReference>
<comment type="similarity">
    <text evidence="1">Belongs to the short-chain dehydrogenases/reductases (SDR) family.</text>
</comment>
<proteinExistence type="inferred from homology"/>
<dbReference type="PRINTS" id="PR00080">
    <property type="entry name" value="SDRFAMILY"/>
</dbReference>
<reference evidence="2 3" key="1">
    <citation type="submission" date="2014-11" db="EMBL/GenBank/DDBJ databases">
        <title>Genomics and ecophysiology of heterotrophic nitrogen fixing bacteria isolated from estuarine surface water.</title>
        <authorList>
            <person name="Bentzon-Tilia M."/>
            <person name="Severin I."/>
            <person name="Hansen L.H."/>
            <person name="Riemann L."/>
        </authorList>
    </citation>
    <scope>NUCLEOTIDE SEQUENCE [LARGE SCALE GENOMIC DNA]</scope>
    <source>
        <strain evidence="2 3">BAL398</strain>
    </source>
</reference>
<gene>
    <name evidence="2" type="ORF">OO17_27565</name>
</gene>
<dbReference type="InterPro" id="IPR036291">
    <property type="entry name" value="NAD(P)-bd_dom_sf"/>
</dbReference>
<comment type="caution">
    <text evidence="2">The sequence shown here is derived from an EMBL/GenBank/DDBJ whole genome shotgun (WGS) entry which is preliminary data.</text>
</comment>
<dbReference type="OrthoDB" id="9796652at2"/>
<dbReference type="RefSeq" id="WP_044418035.1">
    <property type="nucleotide sequence ID" value="NZ_JXXE01000704.1"/>
</dbReference>
<evidence type="ECO:0000313" key="2">
    <source>
        <dbReference type="EMBL" id="KIZ34014.1"/>
    </source>
</evidence>
<dbReference type="AlphaFoldDB" id="A0A0D7DZK9"/>
<organism evidence="2 3">
    <name type="scientific">Rhodopseudomonas palustris</name>
    <dbReference type="NCBI Taxonomy" id="1076"/>
    <lineage>
        <taxon>Bacteria</taxon>
        <taxon>Pseudomonadati</taxon>
        <taxon>Pseudomonadota</taxon>
        <taxon>Alphaproteobacteria</taxon>
        <taxon>Hyphomicrobiales</taxon>
        <taxon>Nitrobacteraceae</taxon>
        <taxon>Rhodopseudomonas</taxon>
    </lineage>
</organism>
<dbReference type="PRINTS" id="PR00081">
    <property type="entry name" value="GDHRDH"/>
</dbReference>
<dbReference type="FunFam" id="3.40.50.720:FF:000084">
    <property type="entry name" value="Short-chain dehydrogenase reductase"/>
    <property type="match status" value="1"/>
</dbReference>
<dbReference type="GO" id="GO:0016616">
    <property type="term" value="F:oxidoreductase activity, acting on the CH-OH group of donors, NAD or NADP as acceptor"/>
    <property type="evidence" value="ECO:0007669"/>
    <property type="project" value="TreeGrafter"/>
</dbReference>
<name>A0A0D7DZK9_RHOPL</name>
<dbReference type="InterPro" id="IPR020904">
    <property type="entry name" value="Sc_DH/Rdtase_CS"/>
</dbReference>
<dbReference type="PANTHER" id="PTHR42760:SF132">
    <property type="entry name" value="SHORT-CHAIN DEHYDROGENASE_REDUCTASE FAMILY PROTEIN"/>
    <property type="match status" value="1"/>
</dbReference>
<evidence type="ECO:0000313" key="3">
    <source>
        <dbReference type="Proteomes" id="UP000032515"/>
    </source>
</evidence>
<dbReference type="InterPro" id="IPR002347">
    <property type="entry name" value="SDR_fam"/>
</dbReference>
<dbReference type="CDD" id="cd05233">
    <property type="entry name" value="SDR_c"/>
    <property type="match status" value="1"/>
</dbReference>
<sequence>MSDLDFGGQQVLVIGGSSGIGNGIAQAFRARGATVCVSGTRANAADYAGIEGSDLDGLSYAQLDVSQPQSVEAFAPVLDRLDVLVLAQGAVIYRRGEFEMAGFRQVMEVNLISLMQCAIKYHPALKANAGRLIIVSSTAAYHATKGNPAYNASKTGAVGLTRTLAQAWAEDGIRVNGIAPGLVDTKMTKVTTANPQRRQGAIENIPLKRLGTPQDMAGAALFLASPLSSYIIGHTLVVDGGLIL</sequence>
<protein>
    <submittedName>
        <fullName evidence="2">3-oxoacyl-ACP reductase</fullName>
    </submittedName>
</protein>
<dbReference type="EMBL" id="JXXE01000704">
    <property type="protein sequence ID" value="KIZ34014.1"/>
    <property type="molecule type" value="Genomic_DNA"/>
</dbReference>